<dbReference type="EMBL" id="BOMV01000029">
    <property type="protein sequence ID" value="GIE95446.1"/>
    <property type="molecule type" value="Genomic_DNA"/>
</dbReference>
<dbReference type="SFLD" id="SFLDG01017">
    <property type="entry name" value="Polyprenyl_Transferase_Like"/>
    <property type="match status" value="1"/>
</dbReference>
<dbReference type="PROSITE" id="PS00723">
    <property type="entry name" value="POLYPRENYL_SYNTHASE_1"/>
    <property type="match status" value="1"/>
</dbReference>
<dbReference type="SFLD" id="SFLDS00005">
    <property type="entry name" value="Isoprenoid_Synthase_Type_I"/>
    <property type="match status" value="1"/>
</dbReference>
<dbReference type="RefSeq" id="WP_203781746.1">
    <property type="nucleotide sequence ID" value="NZ_BOMV01000029.1"/>
</dbReference>
<dbReference type="InterPro" id="IPR000092">
    <property type="entry name" value="Polyprenyl_synt"/>
</dbReference>
<dbReference type="GO" id="GO:0008299">
    <property type="term" value="P:isoprenoid biosynthetic process"/>
    <property type="evidence" value="ECO:0007669"/>
    <property type="project" value="InterPro"/>
</dbReference>
<dbReference type="PANTHER" id="PTHR12001:SF86">
    <property type="entry name" value="GERANYLGERANYL DIPHOSPHATE SYNTHASE"/>
    <property type="match status" value="1"/>
</dbReference>
<dbReference type="Proteomes" id="UP000636960">
    <property type="component" value="Unassembled WGS sequence"/>
</dbReference>
<keyword evidence="3" id="KW-0808">Transferase</keyword>
<dbReference type="Pfam" id="PF00348">
    <property type="entry name" value="polyprenyl_synt"/>
    <property type="match status" value="1"/>
</dbReference>
<evidence type="ECO:0000313" key="5">
    <source>
        <dbReference type="Proteomes" id="UP000636960"/>
    </source>
</evidence>
<dbReference type="InterPro" id="IPR008949">
    <property type="entry name" value="Isoprenoid_synthase_dom_sf"/>
</dbReference>
<dbReference type="SUPFAM" id="SSF48576">
    <property type="entry name" value="Terpenoid synthases"/>
    <property type="match status" value="1"/>
</dbReference>
<organism evidence="4 5">
    <name type="scientific">Paractinoplanes rishiriensis</name>
    <dbReference type="NCBI Taxonomy" id="1050105"/>
    <lineage>
        <taxon>Bacteria</taxon>
        <taxon>Bacillati</taxon>
        <taxon>Actinomycetota</taxon>
        <taxon>Actinomycetes</taxon>
        <taxon>Micromonosporales</taxon>
        <taxon>Micromonosporaceae</taxon>
        <taxon>Paractinoplanes</taxon>
    </lineage>
</organism>
<dbReference type="GO" id="GO:0046872">
    <property type="term" value="F:metal ion binding"/>
    <property type="evidence" value="ECO:0007669"/>
    <property type="project" value="UniProtKB-KW"/>
</dbReference>
<dbReference type="AlphaFoldDB" id="A0A919JUH9"/>
<reference evidence="4" key="1">
    <citation type="submission" date="2021-01" db="EMBL/GenBank/DDBJ databases">
        <title>Whole genome shotgun sequence of Actinoplanes rishiriensis NBRC 108556.</title>
        <authorList>
            <person name="Komaki H."/>
            <person name="Tamura T."/>
        </authorList>
    </citation>
    <scope>NUCLEOTIDE SEQUENCE</scope>
    <source>
        <strain evidence="4">NBRC 108556</strain>
    </source>
</reference>
<dbReference type="PROSITE" id="PS00444">
    <property type="entry name" value="POLYPRENYL_SYNTHASE_2"/>
    <property type="match status" value="1"/>
</dbReference>
<evidence type="ECO:0000256" key="3">
    <source>
        <dbReference type="RuleBase" id="RU004466"/>
    </source>
</evidence>
<comment type="similarity">
    <text evidence="3">Belongs to the FPP/GGPP synthase family.</text>
</comment>
<evidence type="ECO:0000313" key="4">
    <source>
        <dbReference type="EMBL" id="GIE95446.1"/>
    </source>
</evidence>
<dbReference type="InterPro" id="IPR033749">
    <property type="entry name" value="Polyprenyl_synt_CS"/>
</dbReference>
<keyword evidence="2" id="KW-0460">Magnesium</keyword>
<evidence type="ECO:0000256" key="2">
    <source>
        <dbReference type="ARBA" id="ARBA00022842"/>
    </source>
</evidence>
<accession>A0A919JUH9</accession>
<sequence length="347" mass="36299">MTVALSRSDRDRALGLLAVARRRLQPHLRLAVSSLTGPSRTVAYYHLGWADRDGAPADRRSGKMLRGALAIACAQAAGGRAADAFDAATAVELVHNFSLLHDDVMDEDTTRRGVPTAWSVFGRAQAVLAGDALLTLAFAVLAKNTREARSVPLVHELCVAMLGLVEGQGADLEFERRTGIGTAECLAMSAAKTGALIAAACAMGAITAGAPPATVTGLREFGLQLGVAFQIADDLIGLRGDPAVSGKPVGADVARRKMTLPVVAAIGADHPAAARLEAVYRDHRPLSPEEIHDVTGLIERLGGGASAQAEMARRSHLAEAALASLPLDARIAEDLRAVLRMAVDRDH</sequence>
<protein>
    <submittedName>
        <fullName evidence="4">Dimethylallyltransferase</fullName>
    </submittedName>
</protein>
<proteinExistence type="inferred from homology"/>
<dbReference type="GO" id="GO:0004659">
    <property type="term" value="F:prenyltransferase activity"/>
    <property type="evidence" value="ECO:0007669"/>
    <property type="project" value="InterPro"/>
</dbReference>
<keyword evidence="1" id="KW-0479">Metal-binding</keyword>
<name>A0A919JUH9_9ACTN</name>
<evidence type="ECO:0000256" key="1">
    <source>
        <dbReference type="ARBA" id="ARBA00022723"/>
    </source>
</evidence>
<comment type="caution">
    <text evidence="4">The sequence shown here is derived from an EMBL/GenBank/DDBJ whole genome shotgun (WGS) entry which is preliminary data.</text>
</comment>
<keyword evidence="5" id="KW-1185">Reference proteome</keyword>
<dbReference type="Gene3D" id="1.10.600.10">
    <property type="entry name" value="Farnesyl Diphosphate Synthase"/>
    <property type="match status" value="1"/>
</dbReference>
<gene>
    <name evidence="4" type="ORF">Ari01nite_29110</name>
</gene>
<dbReference type="CDD" id="cd00685">
    <property type="entry name" value="Trans_IPPS_HT"/>
    <property type="match status" value="1"/>
</dbReference>
<dbReference type="PANTHER" id="PTHR12001">
    <property type="entry name" value="GERANYLGERANYL PYROPHOSPHATE SYNTHASE"/>
    <property type="match status" value="1"/>
</dbReference>